<proteinExistence type="predicted"/>
<feature type="domain" description="C2H2-type" evidence="3">
    <location>
        <begin position="522"/>
        <end position="547"/>
    </location>
</feature>
<dbReference type="GO" id="GO:0071897">
    <property type="term" value="P:DNA biosynthetic process"/>
    <property type="evidence" value="ECO:0007669"/>
    <property type="project" value="UniProtKB-ARBA"/>
</dbReference>
<feature type="compositionally biased region" description="Polar residues" evidence="2">
    <location>
        <begin position="188"/>
        <end position="201"/>
    </location>
</feature>
<dbReference type="InterPro" id="IPR043502">
    <property type="entry name" value="DNA/RNA_pol_sf"/>
</dbReference>
<dbReference type="EMBL" id="JBEDNZ010000019">
    <property type="protein sequence ID" value="KAL0820389.1"/>
    <property type="molecule type" value="Genomic_DNA"/>
</dbReference>
<dbReference type="PANTHER" id="PTHR31511">
    <property type="entry name" value="PROTEIN CBG23764"/>
    <property type="match status" value="1"/>
</dbReference>
<evidence type="ECO:0000313" key="4">
    <source>
        <dbReference type="EMBL" id="KAL0820389.1"/>
    </source>
</evidence>
<dbReference type="InterPro" id="IPR023211">
    <property type="entry name" value="DNA_pol_palm_dom_sf"/>
</dbReference>
<dbReference type="Proteomes" id="UP001549921">
    <property type="component" value="Unassembled WGS sequence"/>
</dbReference>
<feature type="region of interest" description="Disordered" evidence="2">
    <location>
        <begin position="175"/>
        <end position="204"/>
    </location>
</feature>
<dbReference type="GO" id="GO:0042575">
    <property type="term" value="C:DNA polymerase complex"/>
    <property type="evidence" value="ECO:0007669"/>
    <property type="project" value="UniProtKB-ARBA"/>
</dbReference>
<dbReference type="PROSITE" id="PS50157">
    <property type="entry name" value="ZINC_FINGER_C2H2_2"/>
    <property type="match status" value="1"/>
</dbReference>
<dbReference type="SUPFAM" id="SSF53098">
    <property type="entry name" value="Ribonuclease H-like"/>
    <property type="match status" value="1"/>
</dbReference>
<organism evidence="4 7">
    <name type="scientific">Loxostege sticticalis</name>
    <name type="common">Beet webworm moth</name>
    <dbReference type="NCBI Taxonomy" id="481309"/>
    <lineage>
        <taxon>Eukaryota</taxon>
        <taxon>Metazoa</taxon>
        <taxon>Ecdysozoa</taxon>
        <taxon>Arthropoda</taxon>
        <taxon>Hexapoda</taxon>
        <taxon>Insecta</taxon>
        <taxon>Pterygota</taxon>
        <taxon>Neoptera</taxon>
        <taxon>Endopterygota</taxon>
        <taxon>Lepidoptera</taxon>
        <taxon>Glossata</taxon>
        <taxon>Ditrysia</taxon>
        <taxon>Pyraloidea</taxon>
        <taxon>Crambidae</taxon>
        <taxon>Pyraustinae</taxon>
        <taxon>Loxostege</taxon>
    </lineage>
</organism>
<sequence>MAEIKCVSSYFFETTKCVSSFFFEATESTLDCSYNRHLVDACIEAETAERFCQKNQEAFFDSALYQAVEDFENILQVGRGIKRQADNIIENEKKRKRADEEPSTSNNLQPSTPSSSSEVIDACIEAETAERFCQKNQEAFFDSAFDTALYQAVEDFENILQVGRGIKRQADNIIENEKKRKHADEEPSTSNNLQPSTPSSSSEEDLAECDVCNIKVKKRYLTNHYRSNLHKTNALRIHHQFPNVQLLETAFGKRIHTYRVKPLDENSLLFDLFFSSIRDILITLIKDSIVLLKNCKVNFILHAKFIHQSKELINTFDFQTKNYILNQSDDIDDFLTKLQETLDQKISEFEKKDSGWTVQNILNIDVNVNKFNPLNGSSYIDLPHDIKNKKAVINVKNSDFQCFKWALLSALYPVNKSSDRVQSYTQHQNKLNFKGITFPVKLTDIHKIEKLNNLSINVYGLEYNPTTRKNTVIGPLYFSKSIKPTHINLLYLTNKTNAHYCFIKSLSRLVLRQVSLRNDPIYICDGCLVHFTKKESLDRHREFDCSHICTNIPKENENKKNWFGENVPTNRLQFDNFDKKMRVPFVIYADFESFLNPIESCANDPNKSYTTNIQRHDVYSFGYFIKCSYDDRKSKYVTYTGENCATVFMKKIYEDIEMICKENSFHKCPLPLTKENHININETSICYICDTELDSNRHIDYCWHTGAYMGVSHKICSDKYHKVPFVPIILHNLSNYDAHFIVHALNFMDGEVQIIPQNKEKYISFSKNINIKGKSISLRFIDSLKFLPGSLESLAKNLNDNQFCELRKEYPKDEDFKLLKRKGVYPYDHINGFEKLNLRNLPSIENFNSILTGSGISVEEYNHALNVWSHFQCQTMLNYSDLYLKTDVLLLADIFENFRNVCLKTYDLDPAHYYTAPGLSWDAMLKCTQVELELLTDIDKIAFIKSGIRGGISQCSNRYAKANNQYMTDFDKNQPTSYLTYLDANNLYGWAMSQYLPLSDFEWVDPNKVNYNVPITSEVGYILELDLEYPNNLHDAHSDFPLCPENICIGQSKESKLVPNLQNKTKYVIHYRNVLQAEKLGMNVTKIHRVLKFKQTPWLKKYIDLNTRLRTAAKSEFEKDFYKLMNNSVFGKTMENIEKRVNVKLLTHWEDHGKIKGVQSLIAHPGFHNLCIFSESLVAVQLQKLKLFYNKPIYLGFSILDISKTLMYDFHYEYMKNKFDNLKLLYTDTDSLVYQIFCDDFYKEIKEDLSTHFDTSDYPENNIFGFPLLNKKKLGLFKDEHNGRIFTEFVGLRSKMYAMKSDDRTITKSKGVNKNVTKKLSIDDYKSCLLNKSIKHDEMYRFRSLKHIIFTQKINKICLSHSDTKRYIIPNSTDTLAWGHYKIK</sequence>
<comment type="caution">
    <text evidence="4">The sequence shown here is derived from an EMBL/GenBank/DDBJ whole genome shotgun (WGS) entry which is preliminary data.</text>
</comment>
<reference evidence="6 7" key="1">
    <citation type="submission" date="2024-06" db="EMBL/GenBank/DDBJ databases">
        <title>A chromosome-level genome assembly of beet webworm, Loxostege sticticalis.</title>
        <authorList>
            <person name="Zhang Y."/>
        </authorList>
    </citation>
    <scope>NUCLEOTIDE SEQUENCE [LARGE SCALE GENOMIC DNA]</scope>
    <source>
        <strain evidence="5">AQ026</strain>
        <strain evidence="4">AQ028</strain>
        <tissue evidence="4">Male pupae</tissue>
        <tissue evidence="5">Whole body</tissue>
    </source>
</reference>
<dbReference type="PANTHER" id="PTHR31511:SF12">
    <property type="entry name" value="RHO TERMINATION FACTOR N-TERMINAL DOMAIN-CONTAINING PROTEIN"/>
    <property type="match status" value="1"/>
</dbReference>
<dbReference type="EMBL" id="JBEUOH010000001">
    <property type="protein sequence ID" value="KAL0902241.1"/>
    <property type="molecule type" value="Genomic_DNA"/>
</dbReference>
<feature type="compositionally biased region" description="Basic and acidic residues" evidence="2">
    <location>
        <begin position="175"/>
        <end position="185"/>
    </location>
</feature>
<dbReference type="Gene3D" id="3.90.1600.10">
    <property type="entry name" value="Palm domain of DNA polymerase"/>
    <property type="match status" value="1"/>
</dbReference>
<feature type="region of interest" description="Disordered" evidence="2">
    <location>
        <begin position="92"/>
        <end position="119"/>
    </location>
</feature>
<evidence type="ECO:0000313" key="5">
    <source>
        <dbReference type="EMBL" id="KAL0902241.1"/>
    </source>
</evidence>
<keyword evidence="1" id="KW-0479">Metal-binding</keyword>
<keyword evidence="6" id="KW-1185">Reference proteome</keyword>
<dbReference type="InterPro" id="IPR013087">
    <property type="entry name" value="Znf_C2H2_type"/>
</dbReference>
<dbReference type="GO" id="GO:0008270">
    <property type="term" value="F:zinc ion binding"/>
    <property type="evidence" value="ECO:0007669"/>
    <property type="project" value="UniProtKB-KW"/>
</dbReference>
<gene>
    <name evidence="5" type="ORF">ABMA27_000161</name>
    <name evidence="4" type="ORF">ABMA28_006275</name>
</gene>
<keyword evidence="1" id="KW-0863">Zinc-finger</keyword>
<feature type="compositionally biased region" description="Polar residues" evidence="2">
    <location>
        <begin position="103"/>
        <end position="118"/>
    </location>
</feature>
<dbReference type="SUPFAM" id="SSF56672">
    <property type="entry name" value="DNA/RNA polymerases"/>
    <property type="match status" value="1"/>
</dbReference>
<name>A0ABD0SKL4_LOXSC</name>
<evidence type="ECO:0000313" key="6">
    <source>
        <dbReference type="Proteomes" id="UP001549920"/>
    </source>
</evidence>
<dbReference type="Proteomes" id="UP001549920">
    <property type="component" value="Unassembled WGS sequence"/>
</dbReference>
<evidence type="ECO:0000313" key="7">
    <source>
        <dbReference type="Proteomes" id="UP001549921"/>
    </source>
</evidence>
<dbReference type="InterPro" id="IPR012337">
    <property type="entry name" value="RNaseH-like_sf"/>
</dbReference>
<evidence type="ECO:0000259" key="3">
    <source>
        <dbReference type="PROSITE" id="PS50157"/>
    </source>
</evidence>
<evidence type="ECO:0000256" key="1">
    <source>
        <dbReference type="PROSITE-ProRule" id="PRU00042"/>
    </source>
</evidence>
<evidence type="ECO:0000256" key="2">
    <source>
        <dbReference type="SAM" id="MobiDB-lite"/>
    </source>
</evidence>
<keyword evidence="1" id="KW-0862">Zinc</keyword>
<protein>
    <recommendedName>
        <fullName evidence="3">C2H2-type domain-containing protein</fullName>
    </recommendedName>
</protein>
<accession>A0ABD0SKL4</accession>